<proteinExistence type="predicted"/>
<evidence type="ECO:0000313" key="4">
    <source>
        <dbReference type="WBParaSite" id="HPBE_0001724301-mRNA-1"/>
    </source>
</evidence>
<organism evidence="3 4">
    <name type="scientific">Heligmosomoides polygyrus</name>
    <name type="common">Parasitic roundworm</name>
    <dbReference type="NCBI Taxonomy" id="6339"/>
    <lineage>
        <taxon>Eukaryota</taxon>
        <taxon>Metazoa</taxon>
        <taxon>Ecdysozoa</taxon>
        <taxon>Nematoda</taxon>
        <taxon>Chromadorea</taxon>
        <taxon>Rhabditida</taxon>
        <taxon>Rhabditina</taxon>
        <taxon>Rhabditomorpha</taxon>
        <taxon>Strongyloidea</taxon>
        <taxon>Heligmosomidae</taxon>
        <taxon>Heligmosomoides</taxon>
    </lineage>
</organism>
<evidence type="ECO:0000313" key="2">
    <source>
        <dbReference type="EMBL" id="VDP08325.1"/>
    </source>
</evidence>
<evidence type="ECO:0000313" key="3">
    <source>
        <dbReference type="Proteomes" id="UP000050761"/>
    </source>
</evidence>
<protein>
    <submittedName>
        <fullName evidence="4">SSD domain-containing protein</fullName>
    </submittedName>
</protein>
<accession>A0A3P8BPD8</accession>
<sequence>MAAYGPLAEVAVAATVAIVVLSTALSSFSPVIVNVVVLFNVLLATVFYSLLMGLTLIELPVFLWQIVFNSTASRWVLYTPSRVGM</sequence>
<reference evidence="2 3" key="1">
    <citation type="submission" date="2018-11" db="EMBL/GenBank/DDBJ databases">
        <authorList>
            <consortium name="Pathogen Informatics"/>
        </authorList>
    </citation>
    <scope>NUCLEOTIDE SEQUENCE [LARGE SCALE GENOMIC DNA]</scope>
</reference>
<dbReference type="Proteomes" id="UP000050761">
    <property type="component" value="Unassembled WGS sequence"/>
</dbReference>
<evidence type="ECO:0000256" key="1">
    <source>
        <dbReference type="SAM" id="Phobius"/>
    </source>
</evidence>
<dbReference type="WBParaSite" id="HPBE_0001724301-mRNA-1">
    <property type="protein sequence ID" value="HPBE_0001724301-mRNA-1"/>
    <property type="gene ID" value="HPBE_0001724301"/>
</dbReference>
<keyword evidence="1" id="KW-1133">Transmembrane helix</keyword>
<keyword evidence="1" id="KW-0472">Membrane</keyword>
<keyword evidence="3" id="KW-1185">Reference proteome</keyword>
<name>A0A183G6C6_HELPZ</name>
<feature type="transmembrane region" description="Helical" evidence="1">
    <location>
        <begin position="36"/>
        <end position="64"/>
    </location>
</feature>
<gene>
    <name evidence="2" type="ORF">HPBE_LOCUS17242</name>
</gene>
<dbReference type="EMBL" id="UZAH01029884">
    <property type="protein sequence ID" value="VDP08325.1"/>
    <property type="molecule type" value="Genomic_DNA"/>
</dbReference>
<reference evidence="4" key="2">
    <citation type="submission" date="2019-09" db="UniProtKB">
        <authorList>
            <consortium name="WormBaseParasite"/>
        </authorList>
    </citation>
    <scope>IDENTIFICATION</scope>
</reference>
<keyword evidence="1" id="KW-0812">Transmembrane</keyword>
<dbReference type="AlphaFoldDB" id="A0A183G6C6"/>
<accession>A0A183G6C6</accession>